<dbReference type="Pfam" id="PF12762">
    <property type="entry name" value="DDE_Tnp_IS1595"/>
    <property type="match status" value="1"/>
</dbReference>
<dbReference type="OrthoDB" id="5862080at2759"/>
<protein>
    <submittedName>
        <fullName evidence="4">DDE_Tnp_IS1595 domain-containing protein</fullName>
    </submittedName>
</protein>
<dbReference type="InterPro" id="IPR053164">
    <property type="entry name" value="IS1016-like_transposase"/>
</dbReference>
<feature type="domain" description="ISXO2-like transposase" evidence="1">
    <location>
        <begin position="3"/>
        <end position="65"/>
    </location>
</feature>
<evidence type="ECO:0000313" key="2">
    <source>
        <dbReference type="EMBL" id="VDO39931.1"/>
    </source>
</evidence>
<keyword evidence="3" id="KW-1185">Reference proteome</keyword>
<dbReference type="EMBL" id="UZAF01017276">
    <property type="protein sequence ID" value="VDO39931.1"/>
    <property type="molecule type" value="Genomic_DNA"/>
</dbReference>
<evidence type="ECO:0000313" key="4">
    <source>
        <dbReference type="WBParaSite" id="HPLM_0001036901-mRNA-1"/>
    </source>
</evidence>
<accession>A0A0N4WHK0</accession>
<evidence type="ECO:0000259" key="1">
    <source>
        <dbReference type="Pfam" id="PF12762"/>
    </source>
</evidence>
<sequence length="70" mass="7928">MVLVRRRDAATLTNIILKIIRPGTTIMSDSWRACSQLSKLPVGYRHITVNHLDNFVDPRTGAHTQNILKC</sequence>
<gene>
    <name evidence="2" type="ORF">HPLM_LOCUS10361</name>
</gene>
<proteinExistence type="predicted"/>
<dbReference type="WBParaSite" id="HPLM_0001036901-mRNA-1">
    <property type="protein sequence ID" value="HPLM_0001036901-mRNA-1"/>
    <property type="gene ID" value="HPLM_0001036901"/>
</dbReference>
<dbReference type="OMA" id="NRRYADY"/>
<dbReference type="PANTHER" id="PTHR47163">
    <property type="entry name" value="DDE_TNP_IS1595 DOMAIN-CONTAINING PROTEIN"/>
    <property type="match status" value="1"/>
</dbReference>
<reference evidence="4" key="1">
    <citation type="submission" date="2017-02" db="UniProtKB">
        <authorList>
            <consortium name="WormBaseParasite"/>
        </authorList>
    </citation>
    <scope>IDENTIFICATION</scope>
</reference>
<dbReference type="InterPro" id="IPR024445">
    <property type="entry name" value="Tnp_ISXO2-like"/>
</dbReference>
<dbReference type="AlphaFoldDB" id="A0A0N4WHK0"/>
<name>A0A0N4WHK0_HAEPC</name>
<evidence type="ECO:0000313" key="3">
    <source>
        <dbReference type="Proteomes" id="UP000268014"/>
    </source>
</evidence>
<dbReference type="Proteomes" id="UP000268014">
    <property type="component" value="Unassembled WGS sequence"/>
</dbReference>
<reference evidence="2 3" key="2">
    <citation type="submission" date="2018-11" db="EMBL/GenBank/DDBJ databases">
        <authorList>
            <consortium name="Pathogen Informatics"/>
        </authorList>
    </citation>
    <scope>NUCLEOTIDE SEQUENCE [LARGE SCALE GENOMIC DNA]</scope>
    <source>
        <strain evidence="2 3">MHpl1</strain>
    </source>
</reference>
<organism evidence="4">
    <name type="scientific">Haemonchus placei</name>
    <name type="common">Barber's pole worm</name>
    <dbReference type="NCBI Taxonomy" id="6290"/>
    <lineage>
        <taxon>Eukaryota</taxon>
        <taxon>Metazoa</taxon>
        <taxon>Ecdysozoa</taxon>
        <taxon>Nematoda</taxon>
        <taxon>Chromadorea</taxon>
        <taxon>Rhabditida</taxon>
        <taxon>Rhabditina</taxon>
        <taxon>Rhabditomorpha</taxon>
        <taxon>Strongyloidea</taxon>
        <taxon>Trichostrongylidae</taxon>
        <taxon>Haemonchus</taxon>
    </lineage>
</organism>
<dbReference type="PANTHER" id="PTHR47163:SF2">
    <property type="entry name" value="SI:DKEY-17M8.2"/>
    <property type="match status" value="1"/>
</dbReference>